<name>A0ACD1IDJ3_9EURO</name>
<keyword evidence="2" id="KW-1185">Reference proteome</keyword>
<evidence type="ECO:0000313" key="1">
    <source>
        <dbReference type="EMBL" id="RAK88656.1"/>
    </source>
</evidence>
<gene>
    <name evidence="1" type="ORF">BO79DRAFT_266020</name>
</gene>
<proteinExistence type="predicted"/>
<dbReference type="Proteomes" id="UP000249748">
    <property type="component" value="Unassembled WGS sequence"/>
</dbReference>
<sequence length="722" mass="81089">MLPTGACPPGSRLQNVRTQQKRRRKIWSCNECRRRKIQCDRLFPVCGRCSKSGRAVCCVYIDGVPTPPVAGPSQPRDTDESVHGRCGDPGESSSVQGGPSNLENLAERVHRVESSLSQIKTALAQPNRPSATLESGNESDIDAMTAPSADKSWVSQLRGRGFATKFNGSSHTSVVLKQVPGLHQFTVEAFDKFPAIDQIRRAIHKSETWSDTARLGTPEELRGLLPPRAETDALVDAYLESFELVYHILYLPGFRRDYDELWRTGSNQEQQFVAVVLLIVASALCLTSTGSKDIACERPSARDRATIIIQACENWFQSRPLRYNRLLDFQASFLLLLARQLNGRRYKQTWPNAGKLVRIFMGVGLHRESTNLTGEISSLDRELRRRIWAAAAEFELQASFEQGMAPIPWVQQSDIHPPKNVPDDVFDGSADSLKASHTLNPSWYLSVSTKSLYLRHSLTNVLNDIHAAVTFSDTKGFTEKIMAHLSAVPPCSTLKTKPISALLYINLQQYQLALHLRQTSLSDSSIERDFSLMIMWNTATEIIKIHRAVFDNGNNLLELLCGDQFRAALSICYVYITYHATKNVTSLSLPEHDFFLFMKDAVKLIQNKALRFSGDQRQLWIAVASHYFMKLFKEPHKREYFLKLAVEEFVAPFCNESNPSLEPADKTTISESTPATVAASMMPSLDDSTVGQTIFDDAVDWSCWEIGLLNTQDFTDTFFDFD</sequence>
<accession>A0ACD1IDJ3</accession>
<reference evidence="1" key="1">
    <citation type="submission" date="2018-02" db="EMBL/GenBank/DDBJ databases">
        <title>The genomes of Aspergillus section Nigri reveals drivers in fungal speciation.</title>
        <authorList>
            <consortium name="DOE Joint Genome Institute"/>
            <person name="Vesth T.C."/>
            <person name="Nybo J."/>
            <person name="Theobald S."/>
            <person name="Brandl J."/>
            <person name="Frisvad J.C."/>
            <person name="Nielsen K.F."/>
            <person name="Lyhne E.K."/>
            <person name="Kogle M.E."/>
            <person name="Kuo A."/>
            <person name="Riley R."/>
            <person name="Clum A."/>
            <person name="Nolan M."/>
            <person name="Lipzen A."/>
            <person name="Salamov A."/>
            <person name="Henrissat B."/>
            <person name="Wiebenga A."/>
            <person name="De vries R.P."/>
            <person name="Grigoriev I.V."/>
            <person name="Mortensen U.H."/>
            <person name="Andersen M.R."/>
            <person name="Baker S.E."/>
        </authorList>
    </citation>
    <scope>NUCLEOTIDE SEQUENCE</scope>
    <source>
        <strain evidence="1">CBS 115574</strain>
    </source>
</reference>
<dbReference type="EMBL" id="KZ824550">
    <property type="protein sequence ID" value="RAK88656.1"/>
    <property type="molecule type" value="Genomic_DNA"/>
</dbReference>
<organism evidence="1 2">
    <name type="scientific">Aspergillus costaricaensis CBS 115574</name>
    <dbReference type="NCBI Taxonomy" id="1448317"/>
    <lineage>
        <taxon>Eukaryota</taxon>
        <taxon>Fungi</taxon>
        <taxon>Dikarya</taxon>
        <taxon>Ascomycota</taxon>
        <taxon>Pezizomycotina</taxon>
        <taxon>Eurotiomycetes</taxon>
        <taxon>Eurotiomycetidae</taxon>
        <taxon>Eurotiales</taxon>
        <taxon>Aspergillaceae</taxon>
        <taxon>Aspergillus</taxon>
        <taxon>Aspergillus subgen. Circumdati</taxon>
    </lineage>
</organism>
<evidence type="ECO:0000313" key="2">
    <source>
        <dbReference type="Proteomes" id="UP000249748"/>
    </source>
</evidence>
<protein>
    <submittedName>
        <fullName evidence="1">Uncharacterized protein</fullName>
    </submittedName>
</protein>